<protein>
    <submittedName>
        <fullName evidence="1">Uncharacterized protein</fullName>
    </submittedName>
</protein>
<evidence type="ECO:0000313" key="1">
    <source>
        <dbReference type="EMBL" id="OTI62508.1"/>
    </source>
</evidence>
<dbReference type="Proteomes" id="UP000194857">
    <property type="component" value="Unassembled WGS sequence"/>
</dbReference>
<reference evidence="1 3" key="1">
    <citation type="submission" date="2017-05" db="EMBL/GenBank/DDBJ databases">
        <authorList>
            <person name="Song R."/>
            <person name="Chenine A.L."/>
            <person name="Ruprecht R.M."/>
        </authorList>
    </citation>
    <scope>NUCLEOTIDE SEQUENCE [LARGE SCALE GENOMIC DNA]</scope>
    <source>
        <strain evidence="1 3">S567_C10_BS</strain>
    </source>
</reference>
<dbReference type="RefSeq" id="WP_003110838.1">
    <property type="nucleotide sequence ID" value="NZ_AP014651.1"/>
</dbReference>
<proteinExistence type="predicted"/>
<organism evidence="1 3">
    <name type="scientific">Pseudomonas aeruginosa</name>
    <dbReference type="NCBI Taxonomy" id="287"/>
    <lineage>
        <taxon>Bacteria</taxon>
        <taxon>Pseudomonadati</taxon>
        <taxon>Pseudomonadota</taxon>
        <taxon>Gammaproteobacteria</taxon>
        <taxon>Pseudomonadales</taxon>
        <taxon>Pseudomonadaceae</taxon>
        <taxon>Pseudomonas</taxon>
    </lineage>
</organism>
<dbReference type="EMBL" id="NFFZ01000005">
    <property type="protein sequence ID" value="OTI62508.1"/>
    <property type="molecule type" value="Genomic_DNA"/>
</dbReference>
<dbReference type="EMBL" id="NSNE01000006">
    <property type="protein sequence ID" value="RPM16872.1"/>
    <property type="molecule type" value="Genomic_DNA"/>
</dbReference>
<accession>A0A081HFC8</accession>
<evidence type="ECO:0000313" key="3">
    <source>
        <dbReference type="Proteomes" id="UP000194857"/>
    </source>
</evidence>
<dbReference type="AlphaFoldDB" id="A0A081HFC8"/>
<evidence type="ECO:0000313" key="2">
    <source>
        <dbReference type="EMBL" id="RPM16872.1"/>
    </source>
</evidence>
<reference evidence="2 4" key="3">
    <citation type="submission" date="2019-01" db="EMBL/GenBank/DDBJ databases">
        <title>The Pseudomonas aeruginosa pan-genome provides new insights on its population structure, horizontal gene transfer and pathogenicity.</title>
        <authorList>
            <person name="Freschi L."/>
            <person name="Vincent A.T."/>
            <person name="Jeukens J."/>
            <person name="Emond-Rheault J.-G."/>
            <person name="Kukavica-Ibrulj I."/>
            <person name="Dupont M.-J."/>
            <person name="Charette S.J."/>
            <person name="Boyle B."/>
            <person name="Levesque R.C."/>
        </authorList>
    </citation>
    <scope>NUCLEOTIDE SEQUENCE [LARGE SCALE GENOMIC DNA]</scope>
    <source>
        <strain evidence="2 4">PA-W36</strain>
    </source>
</reference>
<name>A0A081HFC8_PSEAI</name>
<dbReference type="Proteomes" id="UP000284767">
    <property type="component" value="Unassembled WGS sequence"/>
</dbReference>
<gene>
    <name evidence="1" type="ORF">CAZ10_13165</name>
    <name evidence="2" type="ORF">IPC1295_11905</name>
</gene>
<comment type="caution">
    <text evidence="1">The sequence shown here is derived from an EMBL/GenBank/DDBJ whole genome shotgun (WGS) entry which is preliminary data.</text>
</comment>
<evidence type="ECO:0000313" key="4">
    <source>
        <dbReference type="Proteomes" id="UP000284767"/>
    </source>
</evidence>
<accession>A0A1S1C7I2</accession>
<reference evidence="2 4" key="2">
    <citation type="submission" date="2017-08" db="EMBL/GenBank/DDBJ databases">
        <authorList>
            <person name="Feschi L."/>
            <person name="Jeukens J."/>
            <person name="Emond-Rheault J.-G."/>
            <person name="Kukavica-Ibrulj I."/>
            <person name="Boyle B."/>
            <person name="Levesque R.C."/>
        </authorList>
    </citation>
    <scope>NUCLEOTIDE SEQUENCE [LARGE SCALE GENOMIC DNA]</scope>
    <source>
        <strain evidence="2 4">PA-W36</strain>
    </source>
</reference>
<sequence length="141" mass="16639">MDGIPEARRGPRASRWRHLRSWLFGEPERFRDERQRLWGAYAAWLGEQVQQRLGEDAETAPRLLAFLESRRAAGQLPNTDIDLRVWLDERGWIVRLACLRSDAEPIENELRRALMDRSLRLPPPEHMPQPIELRIRLMPGR</sequence>